<feature type="signal peptide" evidence="1">
    <location>
        <begin position="1"/>
        <end position="16"/>
    </location>
</feature>
<evidence type="ECO:0000313" key="3">
    <source>
        <dbReference type="Proteomes" id="UP001138500"/>
    </source>
</evidence>
<gene>
    <name evidence="2" type="ORF">Tdes44962_MAKER00984</name>
</gene>
<reference evidence="2 3" key="1">
    <citation type="journal article" date="2018" name="IMA Fungus">
        <title>IMA Genome-F 10: Nine draft genome sequences of Claviceps purpurea s.lat., including C. arundinis, C. humidiphila, and C. cf. spartinae, pseudomolecules for the pitch canker pathogen Fusarium circinatum, draft genome of Davidsoniella eucalypti, Grosmannia galeiformis, Quambalaria eucalypti, and Teratosphaeria destructans.</title>
        <authorList>
            <person name="Wingfield B.D."/>
            <person name="Liu M."/>
            <person name="Nguyen H.D."/>
            <person name="Lane F.A."/>
            <person name="Morgan S.W."/>
            <person name="De Vos L."/>
            <person name="Wilken P.M."/>
            <person name="Duong T.A."/>
            <person name="Aylward J."/>
            <person name="Coetzee M.P."/>
            <person name="Dadej K."/>
            <person name="De Beer Z.W."/>
            <person name="Findlay W."/>
            <person name="Havenga M."/>
            <person name="Kolarik M."/>
            <person name="Menzies J.G."/>
            <person name="Naidoo K."/>
            <person name="Pochopski O."/>
            <person name="Shoukouhi P."/>
            <person name="Santana Q.C."/>
            <person name="Seifert K.A."/>
            <person name="Soal N."/>
            <person name="Steenkamp E.T."/>
            <person name="Tatham C.T."/>
            <person name="van der Nest M.A."/>
            <person name="Wingfield M.J."/>
        </authorList>
    </citation>
    <scope>NUCLEOTIDE SEQUENCE [LARGE SCALE GENOMIC DNA]</scope>
    <source>
        <strain evidence="2">CMW44962</strain>
    </source>
</reference>
<evidence type="ECO:0000256" key="1">
    <source>
        <dbReference type="SAM" id="SignalP"/>
    </source>
</evidence>
<dbReference type="EMBL" id="RIBY02002422">
    <property type="protein sequence ID" value="KAH9815736.1"/>
    <property type="molecule type" value="Genomic_DNA"/>
</dbReference>
<sequence>MKATTILVAAAAAVNALPASINTTATINAVHATPHTTTNNHTAVSRIFPAFSCPSYNGVTDSDGLTNGNGGTYTIACDKMLSGQIYNSVGYADSSDAVSTLDCLATCDYQAANGGCCGAMITPAKQCAIITGACKGTTAGSGYETFVWDGPA</sequence>
<dbReference type="AlphaFoldDB" id="A0A9W7SK16"/>
<keyword evidence="3" id="KW-1185">Reference proteome</keyword>
<protein>
    <submittedName>
        <fullName evidence="2">Uncharacterized protein</fullName>
    </submittedName>
</protein>
<comment type="caution">
    <text evidence="2">The sequence shown here is derived from an EMBL/GenBank/DDBJ whole genome shotgun (WGS) entry which is preliminary data.</text>
</comment>
<accession>A0A9W7SK16</accession>
<feature type="chain" id="PRO_5040775811" evidence="1">
    <location>
        <begin position="17"/>
        <end position="152"/>
    </location>
</feature>
<reference evidence="2 3" key="2">
    <citation type="journal article" date="2021" name="Curr. Genet.">
        <title>Genetic response to nitrogen starvation in the aggressive Eucalyptus foliar pathogen Teratosphaeria destructans.</title>
        <authorList>
            <person name="Havenga M."/>
            <person name="Wingfield B.D."/>
            <person name="Wingfield M.J."/>
            <person name="Dreyer L.L."/>
            <person name="Roets F."/>
            <person name="Aylward J."/>
        </authorList>
    </citation>
    <scope>NUCLEOTIDE SEQUENCE [LARGE SCALE GENOMIC DNA]</scope>
    <source>
        <strain evidence="2">CMW44962</strain>
    </source>
</reference>
<organism evidence="2 3">
    <name type="scientific">Teratosphaeria destructans</name>
    <dbReference type="NCBI Taxonomy" id="418781"/>
    <lineage>
        <taxon>Eukaryota</taxon>
        <taxon>Fungi</taxon>
        <taxon>Dikarya</taxon>
        <taxon>Ascomycota</taxon>
        <taxon>Pezizomycotina</taxon>
        <taxon>Dothideomycetes</taxon>
        <taxon>Dothideomycetidae</taxon>
        <taxon>Mycosphaerellales</taxon>
        <taxon>Teratosphaeriaceae</taxon>
        <taxon>Teratosphaeria</taxon>
    </lineage>
</organism>
<dbReference type="Proteomes" id="UP001138500">
    <property type="component" value="Unassembled WGS sequence"/>
</dbReference>
<proteinExistence type="predicted"/>
<keyword evidence="1" id="KW-0732">Signal</keyword>
<name>A0A9W7SK16_9PEZI</name>
<evidence type="ECO:0000313" key="2">
    <source>
        <dbReference type="EMBL" id="KAH9815736.1"/>
    </source>
</evidence>